<dbReference type="PROSITE" id="PS50994">
    <property type="entry name" value="INTEGRASE"/>
    <property type="match status" value="1"/>
</dbReference>
<feature type="domain" description="Integrase catalytic" evidence="2">
    <location>
        <begin position="756"/>
        <end position="929"/>
    </location>
</feature>
<dbReference type="CDD" id="cd09272">
    <property type="entry name" value="RNase_HI_RT_Ty1"/>
    <property type="match status" value="1"/>
</dbReference>
<sequence length="1902" mass="211272">MARQLRSRIIPALTMDPLEHVLVNLLGATTLDSSYRRFFEEYGITQASELASITEHRLATVSYGVLTPAVGDGPAAIVRTFLPPAQQDRILKIVQWFLSKGTNVTNDTWLELTSDVLEYWQPASATVAPATPVGSDARSSFVESAAAKFRKTIKNHSVPYPKFSEDRFWVTWNTNIRIKLRIHGVQLVLDPDYLPETVDETDTFVEMQNFVFGVFNDILLTPRARGILHKHVDELDAQSVYRDLVASYGKGINAQITATSIETKLTLYSFATSKSKTCVAFLTTWRNLIYDLERINEFPLPDHQKSVRLKSAVRSHPQLKLFLGNVQLYSRTHVGKSADDSDFEYVYDLMLEHATDIDQTDLEDRGNNRGGRSANNAKFQSSSKKKTNKPIGKKHKNYVPPEKWNALSPEEKRTIMDQRGPRPAPAPAPALSVNAAATQPPPTVYVSDSTAVDNQSLASTHVPPAAGPGHLLRSLISNSAARQHSAPSNGATSDSFSVNGTTYRREVNRASVQYRLSTHDVSLNKDSLVDGGANGGLSGSDVTVISQSLSEATVSGIGNSELTNLRLSTVAGLIHTTDGPIIGVFHQYAHLGTGNTIHSCNQMRSWGVTVDDVPRTFGGKQRIVTSDGRFVIPLSVSGGLTYLSMQAPTEEDLDTFEWVPFTADNEWDPNSLSSPAAADDDLSLQLPVGHVPFRDERINNFGLLAHSAAVSRSPLNVDALQPNFGWVPSARIARTFENTTQFARADARLPLRKHFKSRFPAANVSRLNEIVATDTFFSDTPAADDGIFNHGGATMAQLFVGKSSQITSVFPMKRESQFAHTFEDFIRTHGAPDALLSDNARAQIGKQALQILRMYAIDDMQCEPHHQHQNYAERRIQEVKKMVNTIMDRTNTPPEYWLLCLFYVTYLLNRLSVESLNWRTPLQVAHGQRPDISALLLFRWFEPVYYYDPDHASFPSQSREKTGRWIGVAEHKGDALTYWILTDNTHQAIARSVVRPANVDNGLKNHRAADSSPDGGEPSNPKPIVLATSDLRHDATIDPSFEKSPAFSPDELIGRYLIREAPDGQSHRALVARKIIDADSDNHQAIRFLLQIDEKDADEIISYNELSDLMEAQQSEPATNGNIEDHFKFTSIIGHQGPLQPTDAGYKGSSWNVLVQWEDGSQSYEPLIEMAKDDPVTLAMYASDNDLLNVPGWRRFNRLLRNRDDFNRSVSLVKQRKGDPIFKFGVLVPRNSREALKFDANAGNTRWADAMELELAQHREYKTYKDLGQGATKPGPGYQRINVHFVFDVKQSLKYKARLVAGGHMTAPPKDSVYSGVVSLRSIRLALLAGEVNGLETWVGDIAVAYLEAYTKEQVYFVAGPEFGELSGHTLLIDKALYGLRTSGARFHERLSDSLRTMNFIPCKADPDLWMRDCDDHWEYVCVYVDDIACVSRNPKAFFDSLVSDHHYTLKGVGPPTYFLGGDFTRDSKDNTLAVGAKTYVKRIISNYKTSFGTEPKLYSSPLENGDHPEVDASQLLDFGSIKLYQSLIGALQWAITLGRFDIQCAVMTMGRFRAAPREGHLNRLRRIIGYLRRYPDAAIRFRTGIPNHEARGDVPQHDWMYSVYGKSSDEDSPTGVPPARGKPMRITTFVDANLYHDLTTGRATTGVLHLVNQTPVSWFSKRQSTVETATYGSEFVAARLATEQIIDMRLTLRMMGIPLDGPAWLLGDNQSIVTSSTLPHSVLSKRHNALAYHRVREAIAFGIMHFLWIEGKDNASDVLTKPLGHAVAWPLIQPLLFWKGETKSPACSVSSTSQWGVSTGMTVLNTGSRDGAHYLGRGTQGEPVETNLVCLATNPDTDGFGQAQSQLSIQKHDVTVSGLDRYHAKKHGNYDECAHGAVYNTVENSETDHDGAWQIVGPNGK</sequence>
<evidence type="ECO:0000259" key="2">
    <source>
        <dbReference type="PROSITE" id="PS50994"/>
    </source>
</evidence>
<dbReference type="GO" id="GO:0003676">
    <property type="term" value="F:nucleic acid binding"/>
    <property type="evidence" value="ECO:0007669"/>
    <property type="project" value="InterPro"/>
</dbReference>
<organism evidence="3">
    <name type="scientific">Phaeodactylum tricornutum</name>
    <name type="common">Diatom</name>
    <dbReference type="NCBI Taxonomy" id="2850"/>
    <lineage>
        <taxon>Eukaryota</taxon>
        <taxon>Sar</taxon>
        <taxon>Stramenopiles</taxon>
        <taxon>Ochrophyta</taxon>
        <taxon>Bacillariophyta</taxon>
        <taxon>Bacillariophyceae</taxon>
        <taxon>Bacillariophycidae</taxon>
        <taxon>Naviculales</taxon>
        <taxon>Phaeodactylaceae</taxon>
        <taxon>Phaeodactylum</taxon>
    </lineage>
</organism>
<feature type="region of interest" description="Disordered" evidence="1">
    <location>
        <begin position="479"/>
        <end position="498"/>
    </location>
</feature>
<evidence type="ECO:0000256" key="1">
    <source>
        <dbReference type="SAM" id="MobiDB-lite"/>
    </source>
</evidence>
<dbReference type="Pfam" id="PF07727">
    <property type="entry name" value="RVT_2"/>
    <property type="match status" value="1"/>
</dbReference>
<accession>B1PJ16</accession>
<dbReference type="InterPro" id="IPR001584">
    <property type="entry name" value="Integrase_cat-core"/>
</dbReference>
<dbReference type="SUPFAM" id="SSF53098">
    <property type="entry name" value="Ribonuclease H-like"/>
    <property type="match status" value="1"/>
</dbReference>
<dbReference type="EMBL" id="EU432476">
    <property type="protein sequence ID" value="ACA60876.1"/>
    <property type="molecule type" value="Genomic_DNA"/>
</dbReference>
<dbReference type="InterPro" id="IPR036397">
    <property type="entry name" value="RNaseH_sf"/>
</dbReference>
<dbReference type="InterPro" id="IPR012337">
    <property type="entry name" value="RNaseH-like_sf"/>
</dbReference>
<feature type="compositionally biased region" description="Basic residues" evidence="1">
    <location>
        <begin position="383"/>
        <end position="397"/>
    </location>
</feature>
<dbReference type="PANTHER" id="PTHR11439:SF509">
    <property type="entry name" value="RNA-DIRECTED DNA POLYMERASE"/>
    <property type="match status" value="1"/>
</dbReference>
<protein>
    <submittedName>
        <fullName evidence="3">Gag-pol polyprotein</fullName>
    </submittedName>
</protein>
<dbReference type="PANTHER" id="PTHR11439">
    <property type="entry name" value="GAG-POL-RELATED RETROTRANSPOSON"/>
    <property type="match status" value="1"/>
</dbReference>
<feature type="region of interest" description="Disordered" evidence="1">
    <location>
        <begin position="1000"/>
        <end position="1025"/>
    </location>
</feature>
<dbReference type="Gene3D" id="3.30.420.10">
    <property type="entry name" value="Ribonuclease H-like superfamily/Ribonuclease H"/>
    <property type="match status" value="1"/>
</dbReference>
<dbReference type="HOGENOM" id="CLU_000850_0_1_1"/>
<reference evidence="3" key="1">
    <citation type="submission" date="2008-01" db="EMBL/GenBank/DDBJ databases">
        <title>Pirate Transposons in Diatom Genomes.</title>
        <authorList>
            <person name="Maumus F."/>
            <person name="Allen A."/>
            <person name="Bowler C."/>
        </authorList>
    </citation>
    <scope>NUCLEOTIDE SEQUENCE</scope>
</reference>
<name>B1PJ16_PHATR</name>
<proteinExistence type="predicted"/>
<dbReference type="InterPro" id="IPR013103">
    <property type="entry name" value="RVT_2"/>
</dbReference>
<evidence type="ECO:0000313" key="3">
    <source>
        <dbReference type="EMBL" id="ACA60876.1"/>
    </source>
</evidence>
<feature type="region of interest" description="Disordered" evidence="1">
    <location>
        <begin position="360"/>
        <end position="407"/>
    </location>
</feature>
<dbReference type="GO" id="GO:0015074">
    <property type="term" value="P:DNA integration"/>
    <property type="evidence" value="ECO:0007669"/>
    <property type="project" value="InterPro"/>
</dbReference>